<dbReference type="NCBIfam" id="NF003818">
    <property type="entry name" value="PRK05409.1"/>
    <property type="match status" value="1"/>
</dbReference>
<evidence type="ECO:0000313" key="1">
    <source>
        <dbReference type="EMBL" id="GES04851.1"/>
    </source>
</evidence>
<gene>
    <name evidence="1" type="ORF">Acor_69190</name>
</gene>
<protein>
    <submittedName>
        <fullName evidence="1">Uncharacterized protein</fullName>
    </submittedName>
</protein>
<dbReference type="InterPro" id="IPR036237">
    <property type="entry name" value="Xyl_isomerase-like_sf"/>
</dbReference>
<reference evidence="1 2" key="1">
    <citation type="submission" date="2019-10" db="EMBL/GenBank/DDBJ databases">
        <title>Whole genome shotgun sequence of Acrocarpospora corrugata NBRC 13972.</title>
        <authorList>
            <person name="Ichikawa N."/>
            <person name="Kimura A."/>
            <person name="Kitahashi Y."/>
            <person name="Komaki H."/>
            <person name="Oguchi A."/>
        </authorList>
    </citation>
    <scope>NUCLEOTIDE SEQUENCE [LARGE SCALE GENOMIC DNA]</scope>
    <source>
        <strain evidence="1 2">NBRC 13972</strain>
    </source>
</reference>
<comment type="caution">
    <text evidence="1">The sequence shown here is derived from an EMBL/GenBank/DDBJ whole genome shotgun (WGS) entry which is preliminary data.</text>
</comment>
<accession>A0A5M3WCQ0</accession>
<keyword evidence="2" id="KW-1185">Reference proteome</keyword>
<dbReference type="InterPro" id="IPR007801">
    <property type="entry name" value="MbnB/TglH/ChrH"/>
</dbReference>
<organism evidence="1 2">
    <name type="scientific">Acrocarpospora corrugata</name>
    <dbReference type="NCBI Taxonomy" id="35763"/>
    <lineage>
        <taxon>Bacteria</taxon>
        <taxon>Bacillati</taxon>
        <taxon>Actinomycetota</taxon>
        <taxon>Actinomycetes</taxon>
        <taxon>Streptosporangiales</taxon>
        <taxon>Streptosporangiaceae</taxon>
        <taxon>Acrocarpospora</taxon>
    </lineage>
</organism>
<dbReference type="Gene3D" id="3.20.20.150">
    <property type="entry name" value="Divalent-metal-dependent TIM barrel enzymes"/>
    <property type="match status" value="1"/>
</dbReference>
<dbReference type="RefSeq" id="WP_218034649.1">
    <property type="nucleotide sequence ID" value="NZ_BAAABN010000035.1"/>
</dbReference>
<proteinExistence type="predicted"/>
<dbReference type="AlphaFoldDB" id="A0A5M3WCQ0"/>
<dbReference type="PANTHER" id="PTHR42194:SF1">
    <property type="entry name" value="UPF0276 PROTEIN HI_1600"/>
    <property type="match status" value="1"/>
</dbReference>
<evidence type="ECO:0000313" key="2">
    <source>
        <dbReference type="Proteomes" id="UP000334990"/>
    </source>
</evidence>
<dbReference type="PANTHER" id="PTHR42194">
    <property type="entry name" value="UPF0276 PROTEIN HI_1600"/>
    <property type="match status" value="1"/>
</dbReference>
<dbReference type="Proteomes" id="UP000334990">
    <property type="component" value="Unassembled WGS sequence"/>
</dbReference>
<sequence>MAAADRDRAELGVVTADPGGVVAADRGRVELGVGIGWRAEIDLTVERLPGVEFVEVIAEGLRPGNLPESLRVLRERGVPVIPHGVALGIGGADKPEISRLRHLAACAEALAAPLVSEHLAFVRGDGLEAGHLLPVPRTRDALAVVVANIKIAQAELPVPFALENVAALFGWPDDELTEAEFLGELVERTGVKLLIDVANLYTNEVNLGADAREALDRLPLTELAYVHVAGGHSHDGVWHDTHTASVPESILDVLTELCARVDPPGVLLEWDDDYPSDQALSEELGRIRAAMSRAATRS</sequence>
<dbReference type="Pfam" id="PF05114">
    <property type="entry name" value="MbnB_TglH_ChrH"/>
    <property type="match status" value="1"/>
</dbReference>
<dbReference type="SUPFAM" id="SSF51658">
    <property type="entry name" value="Xylose isomerase-like"/>
    <property type="match status" value="1"/>
</dbReference>
<name>A0A5M3WCQ0_9ACTN</name>
<dbReference type="EMBL" id="BLAD01000088">
    <property type="protein sequence ID" value="GES04851.1"/>
    <property type="molecule type" value="Genomic_DNA"/>
</dbReference>